<evidence type="ECO:0000259" key="18">
    <source>
        <dbReference type="Pfam" id="PF07715"/>
    </source>
</evidence>
<evidence type="ECO:0000256" key="14">
    <source>
        <dbReference type="PROSITE-ProRule" id="PRU01360"/>
    </source>
</evidence>
<evidence type="ECO:0000256" key="2">
    <source>
        <dbReference type="ARBA" id="ARBA00009810"/>
    </source>
</evidence>
<dbReference type="SUPFAM" id="SSF56935">
    <property type="entry name" value="Porins"/>
    <property type="match status" value="1"/>
</dbReference>
<evidence type="ECO:0000259" key="17">
    <source>
        <dbReference type="Pfam" id="PF00593"/>
    </source>
</evidence>
<keyword evidence="7 16" id="KW-0732">Signal</keyword>
<protein>
    <submittedName>
        <fullName evidence="19">PsuA</fullName>
    </submittedName>
</protein>
<dbReference type="GO" id="GO:0015344">
    <property type="term" value="F:siderophore uptake transmembrane transporter activity"/>
    <property type="evidence" value="ECO:0007669"/>
    <property type="project" value="TreeGrafter"/>
</dbReference>
<comment type="similarity">
    <text evidence="2 14 15">Belongs to the TonB-dependent receptor family.</text>
</comment>
<proteinExistence type="inferred from homology"/>
<dbReference type="EMBL" id="DQ141607">
    <property type="protein sequence ID" value="AAZ73117.1"/>
    <property type="molecule type" value="Genomic_DNA"/>
</dbReference>
<evidence type="ECO:0000256" key="10">
    <source>
        <dbReference type="ARBA" id="ARBA00023077"/>
    </source>
</evidence>
<keyword evidence="11 14" id="KW-0472">Membrane</keyword>
<reference evidence="19" key="2">
    <citation type="journal article" date="2007" name="Acta Biochim. Biophys. Sin.">
        <title>Expression and immunogenicity analysis of two iron-regulated outer membrane proteins of Vibrio parahaemolyticus.</title>
        <authorList>
            <person name="Mao Z."/>
            <person name="Yu L."/>
            <person name="You Z."/>
            <person name="Wei Y."/>
            <person name="Liu Y."/>
        </authorList>
    </citation>
    <scope>NUCLEOTIDE SEQUENCE</scope>
    <source>
        <strain evidence="19">Zj2003</strain>
    </source>
</reference>
<evidence type="ECO:0000256" key="12">
    <source>
        <dbReference type="ARBA" id="ARBA00023170"/>
    </source>
</evidence>
<sequence length="678" mass="74957">MNKLLTLTPLAVAIGSSLVVPSAVASEETNSTPSATETIQVYGHQYEGYAEHMPQSGTKTDVEWLDVPQAVSVVTKTEMQDRGAVRLVDALDGVAGVNNTLGEGSRDQFMIRGFDSLNDMYRDGMRDDGTLQSYRSLANVERVEIVKGPAGALYGRGSAGGIINLVTKRANGENFTHVKGSVGSNSQYVGQVDSSMAFSDKVNGRINLEYRQADSYVDHVDSNDFFIAPTIRVLPADGHTIDIDVEYAHQELVPYRGVPSKNGKPVDLPVSTYFGGTNDYQESDSLRVAVDYEWRLSDQWVWNNRAAFNHIELEQKGTRQGKVTGNEVSQTVNNFGYDPRTTTTLQSELIWETNDNQLMLGADFNQIDIDLTLASDKTLPPQNIYNPVVGPTPDPGFKPFRDNTTITTGVYVQDVYTWGDLSVIGNVRYDSMDLEQQKAGAGKEKLDDDKVSYRAGLVYRINYDTSVYASLARSWQLPYAGIYINPKLAEFFHTDLKEVGAKAYLLDNALMLNAALFQIDQEQPQTNVDGDVIDKIEVRHQGIELEARGQITKQWDISVGYSYLDAEDKATGKKPNDVSDHLFSLWSTYQLDDNWRLGGGVKYVGDRYAGNDEAVALGDYTTVDLMAAYTTGRHKIQANAYNILDEKYILGATNGTSGLNQIGYGAPAEFMLSYGYQF</sequence>
<feature type="domain" description="TonB-dependent receptor plug" evidence="18">
    <location>
        <begin position="66"/>
        <end position="162"/>
    </location>
</feature>
<evidence type="ECO:0000256" key="11">
    <source>
        <dbReference type="ARBA" id="ARBA00023136"/>
    </source>
</evidence>
<dbReference type="AlphaFoldDB" id="Q3YE92"/>
<reference evidence="19" key="1">
    <citation type="submission" date="2005-07" db="EMBL/GenBank/DDBJ databases">
        <title>Molecular cloning, expression and immunology characteristics of main outer membrane proteins of Vibrio parahaemolyticus zj2003.</title>
        <authorList>
            <person name="Mao Z.J."/>
            <person name="Zhang C.W."/>
            <person name="Chu W.Y."/>
        </authorList>
    </citation>
    <scope>NUCLEOTIDE SEQUENCE</scope>
    <source>
        <strain evidence="19">Zj2003</strain>
    </source>
</reference>
<dbReference type="RefSeq" id="WP_193231884.1">
    <property type="nucleotide sequence ID" value="NZ_JAZGSA010000001.1"/>
</dbReference>
<evidence type="ECO:0000256" key="3">
    <source>
        <dbReference type="ARBA" id="ARBA00022448"/>
    </source>
</evidence>
<evidence type="ECO:0000313" key="19">
    <source>
        <dbReference type="EMBL" id="AAZ73117.1"/>
    </source>
</evidence>
<keyword evidence="8" id="KW-0408">Iron</keyword>
<keyword evidence="10 15" id="KW-0798">TonB box</keyword>
<evidence type="ECO:0000256" key="1">
    <source>
        <dbReference type="ARBA" id="ARBA00004571"/>
    </source>
</evidence>
<accession>Q3YE92</accession>
<dbReference type="GO" id="GO:0038023">
    <property type="term" value="F:signaling receptor activity"/>
    <property type="evidence" value="ECO:0007669"/>
    <property type="project" value="InterPro"/>
</dbReference>
<evidence type="ECO:0000256" key="6">
    <source>
        <dbReference type="ARBA" id="ARBA00022692"/>
    </source>
</evidence>
<evidence type="ECO:0000256" key="7">
    <source>
        <dbReference type="ARBA" id="ARBA00022729"/>
    </source>
</evidence>
<dbReference type="Pfam" id="PF07715">
    <property type="entry name" value="Plug"/>
    <property type="match status" value="1"/>
</dbReference>
<dbReference type="InterPro" id="IPR036942">
    <property type="entry name" value="Beta-barrel_TonB_sf"/>
</dbReference>
<dbReference type="NCBIfam" id="TIGR01783">
    <property type="entry name" value="TonB-siderophor"/>
    <property type="match status" value="1"/>
</dbReference>
<feature type="chain" id="PRO_5004230696" evidence="16">
    <location>
        <begin position="26"/>
        <end position="678"/>
    </location>
</feature>
<evidence type="ECO:0000256" key="4">
    <source>
        <dbReference type="ARBA" id="ARBA00022452"/>
    </source>
</evidence>
<dbReference type="PROSITE" id="PS52016">
    <property type="entry name" value="TONB_DEPENDENT_REC_3"/>
    <property type="match status" value="1"/>
</dbReference>
<dbReference type="Gene3D" id="2.170.130.10">
    <property type="entry name" value="TonB-dependent receptor, plug domain"/>
    <property type="match status" value="1"/>
</dbReference>
<dbReference type="GO" id="GO:0009279">
    <property type="term" value="C:cell outer membrane"/>
    <property type="evidence" value="ECO:0007669"/>
    <property type="project" value="UniProtKB-SubCell"/>
</dbReference>
<evidence type="ECO:0000256" key="9">
    <source>
        <dbReference type="ARBA" id="ARBA00023065"/>
    </source>
</evidence>
<dbReference type="PANTHER" id="PTHR32552">
    <property type="entry name" value="FERRICHROME IRON RECEPTOR-RELATED"/>
    <property type="match status" value="1"/>
</dbReference>
<organism evidence="19">
    <name type="scientific">Vibrio parahaemolyticus</name>
    <dbReference type="NCBI Taxonomy" id="670"/>
    <lineage>
        <taxon>Bacteria</taxon>
        <taxon>Pseudomonadati</taxon>
        <taxon>Pseudomonadota</taxon>
        <taxon>Gammaproteobacteria</taxon>
        <taxon>Vibrionales</taxon>
        <taxon>Vibrionaceae</taxon>
        <taxon>Vibrio</taxon>
    </lineage>
</organism>
<name>Q3YE92_VIBPH</name>
<dbReference type="CDD" id="cd01347">
    <property type="entry name" value="ligand_gated_channel"/>
    <property type="match status" value="1"/>
</dbReference>
<dbReference type="InterPro" id="IPR039426">
    <property type="entry name" value="TonB-dep_rcpt-like"/>
</dbReference>
<keyword evidence="9" id="KW-0406">Ion transport</keyword>
<dbReference type="Gene3D" id="2.40.170.20">
    <property type="entry name" value="TonB-dependent receptor, beta-barrel domain"/>
    <property type="match status" value="1"/>
</dbReference>
<dbReference type="Pfam" id="PF00593">
    <property type="entry name" value="TonB_dep_Rec_b-barrel"/>
    <property type="match status" value="1"/>
</dbReference>
<feature type="signal peptide" evidence="16">
    <location>
        <begin position="1"/>
        <end position="25"/>
    </location>
</feature>
<dbReference type="FunFam" id="2.170.130.10:FF:000001">
    <property type="entry name" value="Catecholate siderophore TonB-dependent receptor"/>
    <property type="match status" value="1"/>
</dbReference>
<dbReference type="InterPro" id="IPR010105">
    <property type="entry name" value="TonB_sidphr_rcpt"/>
</dbReference>
<dbReference type="GO" id="GO:0015891">
    <property type="term" value="P:siderophore transport"/>
    <property type="evidence" value="ECO:0007669"/>
    <property type="project" value="InterPro"/>
</dbReference>
<keyword evidence="13 14" id="KW-0998">Cell outer membrane</keyword>
<dbReference type="InterPro" id="IPR000531">
    <property type="entry name" value="Beta-barrel_TonB"/>
</dbReference>
<comment type="subcellular location">
    <subcellularLocation>
        <location evidence="1 14">Cell outer membrane</location>
        <topology evidence="1 14">Multi-pass membrane protein</topology>
    </subcellularLocation>
</comment>
<dbReference type="PANTHER" id="PTHR32552:SF68">
    <property type="entry name" value="FERRICHROME OUTER MEMBRANE TRANSPORTER_PHAGE RECEPTOR"/>
    <property type="match status" value="1"/>
</dbReference>
<keyword evidence="5" id="KW-0410">Iron transport</keyword>
<dbReference type="InterPro" id="IPR012910">
    <property type="entry name" value="Plug_dom"/>
</dbReference>
<dbReference type="InterPro" id="IPR037066">
    <property type="entry name" value="Plug_dom_sf"/>
</dbReference>
<keyword evidence="3 14" id="KW-0813">Transport</keyword>
<keyword evidence="12" id="KW-0675">Receptor</keyword>
<evidence type="ECO:0000256" key="16">
    <source>
        <dbReference type="SAM" id="SignalP"/>
    </source>
</evidence>
<evidence type="ECO:0000256" key="15">
    <source>
        <dbReference type="RuleBase" id="RU003357"/>
    </source>
</evidence>
<evidence type="ECO:0000256" key="8">
    <source>
        <dbReference type="ARBA" id="ARBA00023004"/>
    </source>
</evidence>
<evidence type="ECO:0000256" key="13">
    <source>
        <dbReference type="ARBA" id="ARBA00023237"/>
    </source>
</evidence>
<keyword evidence="4 14" id="KW-1134">Transmembrane beta strand</keyword>
<keyword evidence="6 14" id="KW-0812">Transmembrane</keyword>
<evidence type="ECO:0000256" key="5">
    <source>
        <dbReference type="ARBA" id="ARBA00022496"/>
    </source>
</evidence>
<feature type="domain" description="TonB-dependent receptor-like beta-barrel" evidence="17">
    <location>
        <begin position="269"/>
        <end position="643"/>
    </location>
</feature>